<proteinExistence type="predicted"/>
<dbReference type="EMBL" id="LKAM01000001">
    <property type="protein sequence ID" value="KUM50485.1"/>
    <property type="molecule type" value="Genomic_DNA"/>
</dbReference>
<geneLocation type="mitochondrion" evidence="1"/>
<sequence length="82" mass="9468">MYLVRVLQQELFYYILAEVPRRGFSHFNHPPFFYFWGKWNNRKDQETAAAEVGPAGTGKHFCISKGGQLHHIFVGKKLVGTV</sequence>
<dbReference type="AlphaFoldDB" id="A0A101M3T8"/>
<reference evidence="1" key="1">
    <citation type="journal article" date="2015" name="Genome Biol. Evol.">
        <title>Organellar Genomes of White Spruce (Picea glauca): Assembly and Annotation.</title>
        <authorList>
            <person name="Jackman S.D."/>
            <person name="Warren R.L."/>
            <person name="Gibb E.A."/>
            <person name="Vandervalk B.P."/>
            <person name="Mohamadi H."/>
            <person name="Chu J."/>
            <person name="Raymond A."/>
            <person name="Pleasance S."/>
            <person name="Coope R."/>
            <person name="Wildung M.R."/>
            <person name="Ritland C.E."/>
            <person name="Bousquet J."/>
            <person name="Jones S.J."/>
            <person name="Bohlmann J."/>
            <person name="Birol I."/>
        </authorList>
    </citation>
    <scope>NUCLEOTIDE SEQUENCE [LARGE SCALE GENOMIC DNA]</scope>
    <source>
        <tissue evidence="1">Flushing bud</tissue>
    </source>
</reference>
<name>A0A101M3T8_PICGL</name>
<accession>A0A101M3T8</accession>
<organism evidence="1">
    <name type="scientific">Picea glauca</name>
    <name type="common">White spruce</name>
    <name type="synonym">Pinus glauca</name>
    <dbReference type="NCBI Taxonomy" id="3330"/>
    <lineage>
        <taxon>Eukaryota</taxon>
        <taxon>Viridiplantae</taxon>
        <taxon>Streptophyta</taxon>
        <taxon>Embryophyta</taxon>
        <taxon>Tracheophyta</taxon>
        <taxon>Spermatophyta</taxon>
        <taxon>Pinopsida</taxon>
        <taxon>Pinidae</taxon>
        <taxon>Conifers I</taxon>
        <taxon>Pinales</taxon>
        <taxon>Pinaceae</taxon>
        <taxon>Picea</taxon>
    </lineage>
</organism>
<comment type="caution">
    <text evidence="1">The sequence shown here is derived from an EMBL/GenBank/DDBJ whole genome shotgun (WGS) entry which is preliminary data.</text>
</comment>
<keyword evidence="1" id="KW-0496">Mitochondrion</keyword>
<protein>
    <submittedName>
        <fullName evidence="1">Uncharacterized protein</fullName>
    </submittedName>
</protein>
<evidence type="ECO:0000313" key="1">
    <source>
        <dbReference type="EMBL" id="KUM50485.1"/>
    </source>
</evidence>
<gene>
    <name evidence="1" type="ORF">ABT39_MTgene328</name>
</gene>